<reference evidence="2 3" key="1">
    <citation type="submission" date="2019-05" db="EMBL/GenBank/DDBJ databases">
        <title>Another draft genome of Portunus trituberculatus and its Hox gene families provides insights of decapod evolution.</title>
        <authorList>
            <person name="Jeong J.-H."/>
            <person name="Song I."/>
            <person name="Kim S."/>
            <person name="Choi T."/>
            <person name="Kim D."/>
            <person name="Ryu S."/>
            <person name="Kim W."/>
        </authorList>
    </citation>
    <scope>NUCLEOTIDE SEQUENCE [LARGE SCALE GENOMIC DNA]</scope>
    <source>
        <tissue evidence="2">Muscle</tissue>
    </source>
</reference>
<evidence type="ECO:0000313" key="3">
    <source>
        <dbReference type="Proteomes" id="UP000324222"/>
    </source>
</evidence>
<dbReference type="Proteomes" id="UP000324222">
    <property type="component" value="Unassembled WGS sequence"/>
</dbReference>
<comment type="caution">
    <text evidence="2">The sequence shown here is derived from an EMBL/GenBank/DDBJ whole genome shotgun (WGS) entry which is preliminary data.</text>
</comment>
<evidence type="ECO:0000256" key="1">
    <source>
        <dbReference type="SAM" id="MobiDB-lite"/>
    </source>
</evidence>
<evidence type="ECO:0000313" key="2">
    <source>
        <dbReference type="EMBL" id="MPC66907.1"/>
    </source>
</evidence>
<name>A0A5B7HC82_PORTR</name>
<protein>
    <submittedName>
        <fullName evidence="2">Uncharacterized protein</fullName>
    </submittedName>
</protein>
<proteinExistence type="predicted"/>
<sequence>MSSSSESSSPTQTGGQTGASSHGEGSCRSRNYGHKSRASSLPSHRDSSLRGSSAHWSLADVALAPHLQPLRYMLLTRLNMYMATPPLLGTQYCKLLQN</sequence>
<dbReference type="EMBL" id="VSRR010025492">
    <property type="protein sequence ID" value="MPC66907.1"/>
    <property type="molecule type" value="Genomic_DNA"/>
</dbReference>
<accession>A0A5B7HC82</accession>
<keyword evidence="3" id="KW-1185">Reference proteome</keyword>
<gene>
    <name evidence="2" type="ORF">E2C01_061062</name>
</gene>
<organism evidence="2 3">
    <name type="scientific">Portunus trituberculatus</name>
    <name type="common">Swimming crab</name>
    <name type="synonym">Neptunus trituberculatus</name>
    <dbReference type="NCBI Taxonomy" id="210409"/>
    <lineage>
        <taxon>Eukaryota</taxon>
        <taxon>Metazoa</taxon>
        <taxon>Ecdysozoa</taxon>
        <taxon>Arthropoda</taxon>
        <taxon>Crustacea</taxon>
        <taxon>Multicrustacea</taxon>
        <taxon>Malacostraca</taxon>
        <taxon>Eumalacostraca</taxon>
        <taxon>Eucarida</taxon>
        <taxon>Decapoda</taxon>
        <taxon>Pleocyemata</taxon>
        <taxon>Brachyura</taxon>
        <taxon>Eubrachyura</taxon>
        <taxon>Portunoidea</taxon>
        <taxon>Portunidae</taxon>
        <taxon>Portuninae</taxon>
        <taxon>Portunus</taxon>
    </lineage>
</organism>
<feature type="compositionally biased region" description="Low complexity" evidence="1">
    <location>
        <begin position="1"/>
        <end position="21"/>
    </location>
</feature>
<feature type="region of interest" description="Disordered" evidence="1">
    <location>
        <begin position="1"/>
        <end position="51"/>
    </location>
</feature>
<dbReference type="AlphaFoldDB" id="A0A5B7HC82"/>